<proteinExistence type="predicted"/>
<dbReference type="EMBL" id="PIOC01000002">
    <property type="protein sequence ID" value="RDW21901.1"/>
    <property type="molecule type" value="Genomic_DNA"/>
</dbReference>
<organism evidence="3 4">
    <name type="scientific">Oceanobacillus arenosus</name>
    <dbReference type="NCBI Taxonomy" id="1229153"/>
    <lineage>
        <taxon>Bacteria</taxon>
        <taxon>Bacillati</taxon>
        <taxon>Bacillota</taxon>
        <taxon>Bacilli</taxon>
        <taxon>Bacillales</taxon>
        <taxon>Bacillaceae</taxon>
        <taxon>Oceanobacillus</taxon>
    </lineage>
</organism>
<dbReference type="Proteomes" id="UP000257143">
    <property type="component" value="Unassembled WGS sequence"/>
</dbReference>
<protein>
    <submittedName>
        <fullName evidence="3">HlyD family secretion protein</fullName>
    </submittedName>
</protein>
<evidence type="ECO:0000256" key="2">
    <source>
        <dbReference type="SAM" id="Phobius"/>
    </source>
</evidence>
<dbReference type="GO" id="GO:1990281">
    <property type="term" value="C:efflux pump complex"/>
    <property type="evidence" value="ECO:0007669"/>
    <property type="project" value="TreeGrafter"/>
</dbReference>
<dbReference type="RefSeq" id="WP_115771442.1">
    <property type="nucleotide sequence ID" value="NZ_PIOC01000002.1"/>
</dbReference>
<dbReference type="OrthoDB" id="2446145at2"/>
<keyword evidence="2" id="KW-1133">Transmembrane helix</keyword>
<keyword evidence="2" id="KW-0812">Transmembrane</keyword>
<dbReference type="Gene3D" id="2.40.420.20">
    <property type="match status" value="1"/>
</dbReference>
<feature type="coiled-coil region" evidence="1">
    <location>
        <begin position="168"/>
        <end position="195"/>
    </location>
</feature>
<name>A0A3D8Q2M7_9BACI</name>
<sequence length="407" mass="45120">MRKRIIQLLVILFIGVNFLLVYMDKEGKVERTAYINDWTQSFAADLADKLYTPGVLASVSESQLYFDKNLGSFKDFLIGEGEVVSAGTPLYTYEVHNYYKSEAGLLNEQSKLEEEVSAIEQAMEEMESYEIPSTAQNAPSAFTLTEEELKVEFPESTVDATLIKGQFIVEKEKELAQKNAELTSIENQLSELQATGDTITVESPYEGRIKSIATTLEDPIITIESADLHAVGELTESERMKIEQGLAVEVMLSESDAAVITGTVETVSEAPRKLEIEGESIYPFDVTLDEDAEVEDLLPGFHADLAITMEEALGVTTLFQDEIFTDSVWKMSEEGSLVKQTVGTGIHMDDMVEITSGISTGEWIAKEPARQFRENATFITPLKTAPLTRESLKTDWAESLVTGILSR</sequence>
<keyword evidence="4" id="KW-1185">Reference proteome</keyword>
<evidence type="ECO:0000256" key="1">
    <source>
        <dbReference type="SAM" id="Coils"/>
    </source>
</evidence>
<dbReference type="PANTHER" id="PTHR30469">
    <property type="entry name" value="MULTIDRUG RESISTANCE PROTEIN MDTA"/>
    <property type="match status" value="1"/>
</dbReference>
<gene>
    <name evidence="3" type="ORF">CWR48_02355</name>
</gene>
<reference evidence="4" key="1">
    <citation type="submission" date="2017-11" db="EMBL/GenBank/DDBJ databases">
        <authorList>
            <person name="Zhu W."/>
        </authorList>
    </citation>
    <scope>NUCLEOTIDE SEQUENCE [LARGE SCALE GENOMIC DNA]</scope>
    <source>
        <strain evidence="4">CAU 1183</strain>
    </source>
</reference>
<accession>A0A3D8Q2M7</accession>
<dbReference type="AlphaFoldDB" id="A0A3D8Q2M7"/>
<keyword evidence="1" id="KW-0175">Coiled coil</keyword>
<dbReference type="PANTHER" id="PTHR30469:SF20">
    <property type="entry name" value="EFFLUX RND TRANSPORTER PERIPLASMIC ADAPTOR SUBUNIT"/>
    <property type="match status" value="1"/>
</dbReference>
<dbReference type="GO" id="GO:0015562">
    <property type="term" value="F:efflux transmembrane transporter activity"/>
    <property type="evidence" value="ECO:0007669"/>
    <property type="project" value="TreeGrafter"/>
</dbReference>
<comment type="caution">
    <text evidence="3">The sequence shown here is derived from an EMBL/GenBank/DDBJ whole genome shotgun (WGS) entry which is preliminary data.</text>
</comment>
<evidence type="ECO:0000313" key="3">
    <source>
        <dbReference type="EMBL" id="RDW21901.1"/>
    </source>
</evidence>
<evidence type="ECO:0000313" key="4">
    <source>
        <dbReference type="Proteomes" id="UP000257143"/>
    </source>
</evidence>
<keyword evidence="2" id="KW-0472">Membrane</keyword>
<feature type="transmembrane region" description="Helical" evidence="2">
    <location>
        <begin position="5"/>
        <end position="23"/>
    </location>
</feature>